<dbReference type="PANTHER" id="PTHR43469:SF1">
    <property type="entry name" value="SPBETA PROPHAGE-DERIVED DISULFIDE BOND FORMATION PROTEIN B"/>
    <property type="match status" value="1"/>
</dbReference>
<evidence type="ECO:0000256" key="2">
    <source>
        <dbReference type="ARBA" id="ARBA00007602"/>
    </source>
</evidence>
<keyword evidence="10" id="KW-0143">Chaperone</keyword>
<feature type="transmembrane region" description="Helical" evidence="12">
    <location>
        <begin position="49"/>
        <end position="69"/>
    </location>
</feature>
<evidence type="ECO:0000256" key="9">
    <source>
        <dbReference type="ARBA" id="ARBA00023157"/>
    </source>
</evidence>
<keyword evidence="3" id="KW-0813">Transport</keyword>
<comment type="subcellular location">
    <subcellularLocation>
        <location evidence="1">Membrane</location>
        <topology evidence="1">Multi-pass membrane protein</topology>
    </subcellularLocation>
</comment>
<keyword evidence="8 12" id="KW-0472">Membrane</keyword>
<evidence type="ECO:0000313" key="13">
    <source>
        <dbReference type="EMBL" id="QGG94726.1"/>
    </source>
</evidence>
<dbReference type="NCBIfam" id="NF002849">
    <property type="entry name" value="PRK03113.1"/>
    <property type="match status" value="1"/>
</dbReference>
<keyword evidence="4 12" id="KW-0812">Transmembrane</keyword>
<dbReference type="GO" id="GO:0015035">
    <property type="term" value="F:protein-disulfide reductase activity"/>
    <property type="evidence" value="ECO:0007669"/>
    <property type="project" value="InterPro"/>
</dbReference>
<dbReference type="PANTHER" id="PTHR43469">
    <property type="entry name" value="DISULFIDE FORMATION PROTEIN-RELATED"/>
    <property type="match status" value="1"/>
</dbReference>
<evidence type="ECO:0000256" key="1">
    <source>
        <dbReference type="ARBA" id="ARBA00004141"/>
    </source>
</evidence>
<dbReference type="Gene3D" id="1.20.1550.10">
    <property type="entry name" value="DsbB-like"/>
    <property type="match status" value="1"/>
</dbReference>
<evidence type="ECO:0000256" key="6">
    <source>
        <dbReference type="ARBA" id="ARBA00022989"/>
    </source>
</evidence>
<keyword evidence="9" id="KW-1015">Disulfide bond</keyword>
<dbReference type="Proteomes" id="UP000334019">
    <property type="component" value="Chromosome"/>
</dbReference>
<name>A0A5Q2RK03_9ACTN</name>
<reference evidence="13 14" key="1">
    <citation type="submission" date="2019-11" db="EMBL/GenBank/DDBJ databases">
        <authorList>
            <person name="He Y."/>
        </authorList>
    </citation>
    <scope>NUCLEOTIDE SEQUENCE [LARGE SCALE GENOMIC DNA]</scope>
    <source>
        <strain evidence="13 14">SCSIO 58843</strain>
    </source>
</reference>
<proteinExistence type="inferred from homology"/>
<feature type="transmembrane region" description="Helical" evidence="12">
    <location>
        <begin position="108"/>
        <end position="125"/>
    </location>
</feature>
<keyword evidence="7" id="KW-0560">Oxidoreductase</keyword>
<dbReference type="InterPro" id="IPR023380">
    <property type="entry name" value="DsbB-like_sf"/>
</dbReference>
<comment type="similarity">
    <text evidence="2">Belongs to the DsbB family. BdbC subfamily.</text>
</comment>
<dbReference type="GO" id="GO:0006457">
    <property type="term" value="P:protein folding"/>
    <property type="evidence" value="ECO:0007669"/>
    <property type="project" value="InterPro"/>
</dbReference>
<dbReference type="RefSeq" id="WP_153758832.1">
    <property type="nucleotide sequence ID" value="NZ_CP045851.1"/>
</dbReference>
<evidence type="ECO:0000256" key="11">
    <source>
        <dbReference type="ARBA" id="ARBA00023284"/>
    </source>
</evidence>
<evidence type="ECO:0000256" key="3">
    <source>
        <dbReference type="ARBA" id="ARBA00022448"/>
    </source>
</evidence>
<feature type="transmembrane region" description="Helical" evidence="12">
    <location>
        <begin position="6"/>
        <end position="29"/>
    </location>
</feature>
<feature type="transmembrane region" description="Helical" evidence="12">
    <location>
        <begin position="150"/>
        <end position="172"/>
    </location>
</feature>
<sequence>MSVQTANAFFSLLSFGALGIAILVVAAVLLARARPGGGAATLVAELRPLALWIAFAIALVATLGSLYYSEVQDFTPCEYCWYQRIAMYPSALVLGIAALRRDTAVKRYIIPLAVLGALMSSYHYYIERFPESGGSCNVLVPCNTPWFEQWGFVTLAFMALTGFLAIVALLSIAGPTTTHEDHDA</sequence>
<keyword evidence="14" id="KW-1185">Reference proteome</keyword>
<dbReference type="SUPFAM" id="SSF158442">
    <property type="entry name" value="DsbB-like"/>
    <property type="match status" value="1"/>
</dbReference>
<organism evidence="13 14">
    <name type="scientific">Actinomarinicola tropica</name>
    <dbReference type="NCBI Taxonomy" id="2789776"/>
    <lineage>
        <taxon>Bacteria</taxon>
        <taxon>Bacillati</taxon>
        <taxon>Actinomycetota</taxon>
        <taxon>Acidimicrobiia</taxon>
        <taxon>Acidimicrobiales</taxon>
        <taxon>Iamiaceae</taxon>
        <taxon>Actinomarinicola</taxon>
    </lineage>
</organism>
<keyword evidence="11" id="KW-0676">Redox-active center</keyword>
<gene>
    <name evidence="13" type="ORF">GH723_06165</name>
</gene>
<dbReference type="AlphaFoldDB" id="A0A5Q2RK03"/>
<protein>
    <submittedName>
        <fullName evidence="13">Disulfide bond formation protein B</fullName>
    </submittedName>
</protein>
<dbReference type="Pfam" id="PF02600">
    <property type="entry name" value="DsbB"/>
    <property type="match status" value="1"/>
</dbReference>
<keyword evidence="5" id="KW-0249">Electron transport</keyword>
<dbReference type="EMBL" id="CP045851">
    <property type="protein sequence ID" value="QGG94726.1"/>
    <property type="molecule type" value="Genomic_DNA"/>
</dbReference>
<keyword evidence="6 12" id="KW-1133">Transmembrane helix</keyword>
<evidence type="ECO:0000256" key="4">
    <source>
        <dbReference type="ARBA" id="ARBA00022692"/>
    </source>
</evidence>
<dbReference type="GO" id="GO:0016020">
    <property type="term" value="C:membrane"/>
    <property type="evidence" value="ECO:0007669"/>
    <property type="project" value="UniProtKB-SubCell"/>
</dbReference>
<evidence type="ECO:0000256" key="7">
    <source>
        <dbReference type="ARBA" id="ARBA00023002"/>
    </source>
</evidence>
<evidence type="ECO:0000256" key="5">
    <source>
        <dbReference type="ARBA" id="ARBA00022982"/>
    </source>
</evidence>
<evidence type="ECO:0000256" key="12">
    <source>
        <dbReference type="SAM" id="Phobius"/>
    </source>
</evidence>
<evidence type="ECO:0000256" key="10">
    <source>
        <dbReference type="ARBA" id="ARBA00023186"/>
    </source>
</evidence>
<dbReference type="InterPro" id="IPR003752">
    <property type="entry name" value="DiS_bond_form_DsbB/BdbC"/>
</dbReference>
<evidence type="ECO:0000256" key="8">
    <source>
        <dbReference type="ARBA" id="ARBA00023136"/>
    </source>
</evidence>
<dbReference type="KEGG" id="atq:GH723_06165"/>
<dbReference type="InterPro" id="IPR012187">
    <property type="entry name" value="Disulphide_bond_form_BdbC"/>
</dbReference>
<evidence type="ECO:0000313" key="14">
    <source>
        <dbReference type="Proteomes" id="UP000334019"/>
    </source>
</evidence>
<accession>A0A5Q2RK03</accession>